<dbReference type="AlphaFoldDB" id="A0A164PE39"/>
<feature type="region of interest" description="Disordered" evidence="1">
    <location>
        <begin position="154"/>
        <end position="194"/>
    </location>
</feature>
<feature type="compositionally biased region" description="Basic and acidic residues" evidence="1">
    <location>
        <begin position="154"/>
        <end position="170"/>
    </location>
</feature>
<evidence type="ECO:0000313" key="2">
    <source>
        <dbReference type="EMBL" id="KZS88636.1"/>
    </source>
</evidence>
<feature type="region of interest" description="Disordered" evidence="1">
    <location>
        <begin position="1"/>
        <end position="28"/>
    </location>
</feature>
<organism evidence="2 3">
    <name type="scientific">Sistotremastrum niveocremeum HHB9708</name>
    <dbReference type="NCBI Taxonomy" id="1314777"/>
    <lineage>
        <taxon>Eukaryota</taxon>
        <taxon>Fungi</taxon>
        <taxon>Dikarya</taxon>
        <taxon>Basidiomycota</taxon>
        <taxon>Agaricomycotina</taxon>
        <taxon>Agaricomycetes</taxon>
        <taxon>Sistotremastrales</taxon>
        <taxon>Sistotremastraceae</taxon>
        <taxon>Sertulicium</taxon>
        <taxon>Sertulicium niveocremeum</taxon>
    </lineage>
</organism>
<reference evidence="2 3" key="1">
    <citation type="journal article" date="2016" name="Mol. Biol. Evol.">
        <title>Comparative Genomics of Early-Diverging Mushroom-Forming Fungi Provides Insights into the Origins of Lignocellulose Decay Capabilities.</title>
        <authorList>
            <person name="Nagy L.G."/>
            <person name="Riley R."/>
            <person name="Tritt A."/>
            <person name="Adam C."/>
            <person name="Daum C."/>
            <person name="Floudas D."/>
            <person name="Sun H."/>
            <person name="Yadav J.S."/>
            <person name="Pangilinan J."/>
            <person name="Larsson K.H."/>
            <person name="Matsuura K."/>
            <person name="Barry K."/>
            <person name="Labutti K."/>
            <person name="Kuo R."/>
            <person name="Ohm R.A."/>
            <person name="Bhattacharya S.S."/>
            <person name="Shirouzu T."/>
            <person name="Yoshinaga Y."/>
            <person name="Martin F.M."/>
            <person name="Grigoriev I.V."/>
            <person name="Hibbett D.S."/>
        </authorList>
    </citation>
    <scope>NUCLEOTIDE SEQUENCE [LARGE SCALE GENOMIC DNA]</scope>
    <source>
        <strain evidence="2 3">HHB9708</strain>
    </source>
</reference>
<accession>A0A164PE39</accession>
<evidence type="ECO:0000256" key="1">
    <source>
        <dbReference type="SAM" id="MobiDB-lite"/>
    </source>
</evidence>
<keyword evidence="3" id="KW-1185">Reference proteome</keyword>
<feature type="compositionally biased region" description="Polar residues" evidence="1">
    <location>
        <begin position="1"/>
        <end position="12"/>
    </location>
</feature>
<name>A0A164PE39_9AGAM</name>
<proteinExistence type="predicted"/>
<dbReference type="EMBL" id="KV419434">
    <property type="protein sequence ID" value="KZS88636.1"/>
    <property type="molecule type" value="Genomic_DNA"/>
</dbReference>
<evidence type="ECO:0000313" key="3">
    <source>
        <dbReference type="Proteomes" id="UP000076722"/>
    </source>
</evidence>
<feature type="compositionally biased region" description="Basic and acidic residues" evidence="1">
    <location>
        <begin position="180"/>
        <end position="192"/>
    </location>
</feature>
<gene>
    <name evidence="2" type="ORF">SISNIDRAFT_489877</name>
</gene>
<protein>
    <submittedName>
        <fullName evidence="2">Uncharacterized protein</fullName>
    </submittedName>
</protein>
<sequence>MPNITDQSSTIVMTAEAPGEPLNSHAKPTPDSLDHPLFHQLLGLIHEQNATMKEQRNFLEEQRDLTKEVKKAIENLVIQGRDATRGETRDSIYTTPHQQPMLESEAEAPTKETAKSPIHEILQHMSTAMEAVKDSLGSAKDILIAHGKKSDISTRDALKDDQPYEQKAMEDESTCTALSDLKREKRRTEDAPSSRPICPTLSYHFIKILADPWLRVLER</sequence>
<dbReference type="Proteomes" id="UP000076722">
    <property type="component" value="Unassembled WGS sequence"/>
</dbReference>